<organism evidence="2 3">
    <name type="scientific">Vulpes vulpes</name>
    <name type="common">Red fox</name>
    <dbReference type="NCBI Taxonomy" id="9627"/>
    <lineage>
        <taxon>Eukaryota</taxon>
        <taxon>Metazoa</taxon>
        <taxon>Chordata</taxon>
        <taxon>Craniata</taxon>
        <taxon>Vertebrata</taxon>
        <taxon>Euteleostomi</taxon>
        <taxon>Mammalia</taxon>
        <taxon>Eutheria</taxon>
        <taxon>Laurasiatheria</taxon>
        <taxon>Carnivora</taxon>
        <taxon>Caniformia</taxon>
        <taxon>Canidae</taxon>
        <taxon>Vulpes</taxon>
    </lineage>
</organism>
<dbReference type="Proteomes" id="UP001652641">
    <property type="component" value="Chromosome 15"/>
</dbReference>
<feature type="compositionally biased region" description="Basic and acidic residues" evidence="1">
    <location>
        <begin position="47"/>
        <end position="65"/>
    </location>
</feature>
<feature type="compositionally biased region" description="Basic residues" evidence="1">
    <location>
        <begin position="121"/>
        <end position="133"/>
    </location>
</feature>
<dbReference type="GeneID" id="140595649"/>
<name>A0ABM4YX47_VULVU</name>
<protein>
    <submittedName>
        <fullName evidence="3">Uncharacterized protein</fullName>
    </submittedName>
</protein>
<evidence type="ECO:0000313" key="2">
    <source>
        <dbReference type="Proteomes" id="UP001652641"/>
    </source>
</evidence>
<feature type="region of interest" description="Disordered" evidence="1">
    <location>
        <begin position="168"/>
        <end position="210"/>
    </location>
</feature>
<sequence>MPRAGEPTRCHGASPPARGRRMPGRKRSCGGAGAKRRRSGGRWGRWGGEEPRDEAAELQARERPRVAGGRGPSRAAERREGCEPGTRAPHRLLSPRAGASGRRPGEPERGWGRQRPPGPRGARKASARRRNGVRRACPGRLRRRGEEAPLPGSHVCCNPGALLSLALTSPSSQRRAGPRLDVRGGRSSLGSTVVGGHADRKPGLPGWTHL</sequence>
<evidence type="ECO:0000313" key="3">
    <source>
        <dbReference type="RefSeq" id="XP_072594865.1"/>
    </source>
</evidence>
<dbReference type="RefSeq" id="XP_072594865.1">
    <property type="nucleotide sequence ID" value="XM_072738764.1"/>
</dbReference>
<evidence type="ECO:0000256" key="1">
    <source>
        <dbReference type="SAM" id="MobiDB-lite"/>
    </source>
</evidence>
<feature type="region of interest" description="Disordered" evidence="1">
    <location>
        <begin position="1"/>
        <end position="155"/>
    </location>
</feature>
<reference evidence="3" key="1">
    <citation type="submission" date="2025-08" db="UniProtKB">
        <authorList>
            <consortium name="RefSeq"/>
        </authorList>
    </citation>
    <scope>IDENTIFICATION</scope>
    <source>
        <tissue evidence="3">Cell line</tissue>
    </source>
</reference>
<feature type="compositionally biased region" description="Basic residues" evidence="1">
    <location>
        <begin position="18"/>
        <end position="40"/>
    </location>
</feature>
<gene>
    <name evidence="3" type="primary">LOC140595649</name>
</gene>
<accession>A0ABM4YX47</accession>
<keyword evidence="2" id="KW-1185">Reference proteome</keyword>
<proteinExistence type="predicted"/>